<dbReference type="Proteomes" id="UP001230496">
    <property type="component" value="Chromosome"/>
</dbReference>
<dbReference type="InterPro" id="IPR025345">
    <property type="entry name" value="DUF4249"/>
</dbReference>
<protein>
    <submittedName>
        <fullName evidence="1">DUF4249 family protein</fullName>
    </submittedName>
</protein>
<name>A0AA51NAQ6_9BACT</name>
<sequence length="287" mass="32612">MRANRNKILSLVFAVLLSWSCQEVIDLDLEQSETRLVIEGEIVDKNSIQRIKISQSLNYYDTGNMKPVSNAEISLLDAKDNLISNFIYNSEDSLYQTFDSLSLDVGSEYKIQISVNGELLEAKGEILENPTLDSIYYLSEEDLQNLGQPVIGEGYFMFVNGRLNNEGIEYFKLDITVNDTLRNSRGALSNSVLTSEFFGKEFRSLPVPGSFEEKDTVDLELYTLNEDVYQYYVEFINLLFNDGGVFSPPPVNPSTNIKNLTNPENEPLGFIQFSSVQRRSLIIKKRE</sequence>
<evidence type="ECO:0000313" key="2">
    <source>
        <dbReference type="Proteomes" id="UP001230496"/>
    </source>
</evidence>
<dbReference type="KEGG" id="msaa:QYS49_31860"/>
<dbReference type="Pfam" id="PF14054">
    <property type="entry name" value="DUF4249"/>
    <property type="match status" value="1"/>
</dbReference>
<reference evidence="1 2" key="1">
    <citation type="submission" date="2023-08" db="EMBL/GenBank/DDBJ databases">
        <title>Comparative genomics and taxonomic characterization of three novel marine species of genus Marivirga.</title>
        <authorList>
            <person name="Muhammad N."/>
            <person name="Kim S.-G."/>
        </authorList>
    </citation>
    <scope>NUCLEOTIDE SEQUENCE [LARGE SCALE GENOMIC DNA]</scope>
    <source>
        <strain evidence="1 2">BDSF4-3</strain>
    </source>
</reference>
<dbReference type="RefSeq" id="WP_308349696.1">
    <property type="nucleotide sequence ID" value="NZ_CP129971.1"/>
</dbReference>
<accession>A0AA51NAQ6</accession>
<gene>
    <name evidence="1" type="ORF">QYS49_31860</name>
</gene>
<proteinExistence type="predicted"/>
<dbReference type="AlphaFoldDB" id="A0AA51NAQ6"/>
<evidence type="ECO:0000313" key="1">
    <source>
        <dbReference type="EMBL" id="WMN11946.1"/>
    </source>
</evidence>
<keyword evidence="2" id="KW-1185">Reference proteome</keyword>
<organism evidence="1 2">
    <name type="scientific">Marivirga salinarum</name>
    <dbReference type="NCBI Taxonomy" id="3059078"/>
    <lineage>
        <taxon>Bacteria</taxon>
        <taxon>Pseudomonadati</taxon>
        <taxon>Bacteroidota</taxon>
        <taxon>Cytophagia</taxon>
        <taxon>Cytophagales</taxon>
        <taxon>Marivirgaceae</taxon>
        <taxon>Marivirga</taxon>
    </lineage>
</organism>
<dbReference type="EMBL" id="CP129971">
    <property type="protein sequence ID" value="WMN11946.1"/>
    <property type="molecule type" value="Genomic_DNA"/>
</dbReference>